<evidence type="ECO:0000256" key="9">
    <source>
        <dbReference type="PIRSR" id="PIRSR000429-1"/>
    </source>
</evidence>
<feature type="active site" description="Acyl-thioester intermediate" evidence="9">
    <location>
        <position position="87"/>
    </location>
</feature>
<evidence type="ECO:0000256" key="5">
    <source>
        <dbReference type="ARBA" id="ARBA00023315"/>
    </source>
</evidence>
<feature type="domain" description="Thiolase N-terminal" evidence="11">
    <location>
        <begin position="3"/>
        <end position="260"/>
    </location>
</feature>
<evidence type="ECO:0000256" key="7">
    <source>
        <dbReference type="ARBA" id="ARBA00044137"/>
    </source>
</evidence>
<dbReference type="Pfam" id="PF00108">
    <property type="entry name" value="Thiolase_N"/>
    <property type="match status" value="1"/>
</dbReference>
<comment type="similarity">
    <text evidence="2 10">Belongs to the thiolase-like superfamily. Thiolase family.</text>
</comment>
<dbReference type="InterPro" id="IPR020616">
    <property type="entry name" value="Thiolase_N"/>
</dbReference>
<dbReference type="InterPro" id="IPR020610">
    <property type="entry name" value="Thiolase_AS"/>
</dbReference>
<evidence type="ECO:0000313" key="13">
    <source>
        <dbReference type="EMBL" id="HIT94777.1"/>
    </source>
</evidence>
<gene>
    <name evidence="13" type="ORF">IAC43_06295</name>
</gene>
<evidence type="ECO:0000256" key="8">
    <source>
        <dbReference type="ARBA" id="ARBA00051550"/>
    </source>
</evidence>
<name>A0A9D1H846_9FIRM</name>
<accession>A0A9D1H846</accession>
<evidence type="ECO:0000256" key="2">
    <source>
        <dbReference type="ARBA" id="ARBA00010982"/>
    </source>
</evidence>
<keyword evidence="4 10" id="KW-0808">Transferase</keyword>
<dbReference type="InterPro" id="IPR020613">
    <property type="entry name" value="Thiolase_CS"/>
</dbReference>
<feature type="domain" description="Thiolase C-terminal" evidence="12">
    <location>
        <begin position="268"/>
        <end position="391"/>
    </location>
</feature>
<reference evidence="13" key="1">
    <citation type="submission" date="2020-10" db="EMBL/GenBank/DDBJ databases">
        <authorList>
            <person name="Gilroy R."/>
        </authorList>
    </citation>
    <scope>NUCLEOTIDE SEQUENCE</scope>
    <source>
        <strain evidence="13">ChiBcec7-5410</strain>
    </source>
</reference>
<dbReference type="PANTHER" id="PTHR18919:SF107">
    <property type="entry name" value="ACETYL-COA ACETYLTRANSFERASE, CYTOSOLIC"/>
    <property type="match status" value="1"/>
</dbReference>
<comment type="caution">
    <text evidence="13">The sequence shown here is derived from an EMBL/GenBank/DDBJ whole genome shotgun (WGS) entry which is preliminary data.</text>
</comment>
<dbReference type="EC" id="2.3.1.9" evidence="3"/>
<proteinExistence type="inferred from homology"/>
<dbReference type="InterPro" id="IPR020617">
    <property type="entry name" value="Thiolase_C"/>
</dbReference>
<reference evidence="13" key="2">
    <citation type="journal article" date="2021" name="PeerJ">
        <title>Extensive microbial diversity within the chicken gut microbiome revealed by metagenomics and culture.</title>
        <authorList>
            <person name="Gilroy R."/>
            <person name="Ravi A."/>
            <person name="Getino M."/>
            <person name="Pursley I."/>
            <person name="Horton D.L."/>
            <person name="Alikhan N.F."/>
            <person name="Baker D."/>
            <person name="Gharbi K."/>
            <person name="Hall N."/>
            <person name="Watson M."/>
            <person name="Adriaenssens E.M."/>
            <person name="Foster-Nyarko E."/>
            <person name="Jarju S."/>
            <person name="Secka A."/>
            <person name="Antonio M."/>
            <person name="Oren A."/>
            <person name="Chaudhuri R.R."/>
            <person name="La Ragione R."/>
            <person name="Hildebrand F."/>
            <person name="Pallen M.J."/>
        </authorList>
    </citation>
    <scope>NUCLEOTIDE SEQUENCE</scope>
    <source>
        <strain evidence="13">ChiBcec7-5410</strain>
    </source>
</reference>
<dbReference type="InterPro" id="IPR002155">
    <property type="entry name" value="Thiolase"/>
</dbReference>
<dbReference type="InterPro" id="IPR016039">
    <property type="entry name" value="Thiolase-like"/>
</dbReference>
<keyword evidence="5 10" id="KW-0012">Acyltransferase</keyword>
<protein>
    <recommendedName>
        <fullName evidence="7">Acetyl-CoA acetyltransferase</fullName>
        <ecNumber evidence="3">2.3.1.9</ecNumber>
    </recommendedName>
    <alternativeName>
        <fullName evidence="6">Acetoacetyl-CoA thiolase</fullName>
    </alternativeName>
</protein>
<dbReference type="FunFam" id="3.40.47.10:FF:000010">
    <property type="entry name" value="Acetyl-CoA acetyltransferase (Thiolase)"/>
    <property type="match status" value="1"/>
</dbReference>
<comment type="subcellular location">
    <subcellularLocation>
        <location evidence="1">Cytoplasm</location>
    </subcellularLocation>
</comment>
<evidence type="ECO:0000256" key="4">
    <source>
        <dbReference type="ARBA" id="ARBA00022679"/>
    </source>
</evidence>
<dbReference type="Proteomes" id="UP000824160">
    <property type="component" value="Unassembled WGS sequence"/>
</dbReference>
<organism evidence="13 14">
    <name type="scientific">Candidatus Faecivivens stercoripullorum</name>
    <dbReference type="NCBI Taxonomy" id="2840805"/>
    <lineage>
        <taxon>Bacteria</taxon>
        <taxon>Bacillati</taxon>
        <taxon>Bacillota</taxon>
        <taxon>Clostridia</taxon>
        <taxon>Eubacteriales</taxon>
        <taxon>Oscillospiraceae</taxon>
        <taxon>Oscillospiraceae incertae sedis</taxon>
        <taxon>Candidatus Faecivivens</taxon>
    </lineage>
</organism>
<dbReference type="PROSITE" id="PS00737">
    <property type="entry name" value="THIOLASE_2"/>
    <property type="match status" value="1"/>
</dbReference>
<dbReference type="EMBL" id="DVLW01000173">
    <property type="protein sequence ID" value="HIT94777.1"/>
    <property type="molecule type" value="Genomic_DNA"/>
</dbReference>
<dbReference type="AlphaFoldDB" id="A0A9D1H846"/>
<evidence type="ECO:0000259" key="11">
    <source>
        <dbReference type="Pfam" id="PF00108"/>
    </source>
</evidence>
<evidence type="ECO:0000313" key="14">
    <source>
        <dbReference type="Proteomes" id="UP000824160"/>
    </source>
</evidence>
<evidence type="ECO:0000259" key="12">
    <source>
        <dbReference type="Pfam" id="PF02803"/>
    </source>
</evidence>
<dbReference type="GO" id="GO:0003985">
    <property type="term" value="F:acetyl-CoA C-acetyltransferase activity"/>
    <property type="evidence" value="ECO:0007669"/>
    <property type="project" value="UniProtKB-EC"/>
</dbReference>
<dbReference type="PROSITE" id="PS00099">
    <property type="entry name" value="THIOLASE_3"/>
    <property type="match status" value="1"/>
</dbReference>
<dbReference type="Pfam" id="PF02803">
    <property type="entry name" value="Thiolase_C"/>
    <property type="match status" value="1"/>
</dbReference>
<dbReference type="SUPFAM" id="SSF53901">
    <property type="entry name" value="Thiolase-like"/>
    <property type="match status" value="2"/>
</dbReference>
<feature type="active site" description="Proton acceptor" evidence="9">
    <location>
        <position position="349"/>
    </location>
</feature>
<dbReference type="NCBIfam" id="TIGR01930">
    <property type="entry name" value="AcCoA-C-Actrans"/>
    <property type="match status" value="1"/>
</dbReference>
<evidence type="ECO:0000256" key="1">
    <source>
        <dbReference type="ARBA" id="ARBA00004496"/>
    </source>
</evidence>
<sequence length="392" mass="40268">MEIAIVSAVRTAIGKFGGALTGVPAEQLGAAVIKEALSRAGVAPEQVSEVIMGCVLQAGLGQNPARQAAIHAGVPKEVPAFTVNNVCGSGLKCVNLAASLIQSGEAEIIVAGGMENMSAAPYVLPGARFGYRMNDGKMVDAMVHDALWDAFYDVHMGVTAENIAKEYGITREEQDAFAAASQQKCEAARKAGKFADEIVPITIRQKKAEVVFDADEFPRDGVTVESIAKLHPAFQKDGTVTAANASGINDGAAAVVMMSVEKAKELGLKPMAVWVAGTSAGVEPSVMGLGAGVAAKKLMDKTGISVNDLTLIEANEAFASQSIASARIAGWDKCMEKVNVNGGAIALGHPVGASGCRILVTLLHELQKRGGGLGLATLCVGGGMGVSAIVRV</sequence>
<dbReference type="PIRSF" id="PIRSF000429">
    <property type="entry name" value="Ac-CoA_Ac_transf"/>
    <property type="match status" value="1"/>
</dbReference>
<dbReference type="PANTHER" id="PTHR18919">
    <property type="entry name" value="ACETYL-COA C-ACYLTRANSFERASE"/>
    <property type="match status" value="1"/>
</dbReference>
<evidence type="ECO:0000256" key="10">
    <source>
        <dbReference type="RuleBase" id="RU003557"/>
    </source>
</evidence>
<evidence type="ECO:0000256" key="6">
    <source>
        <dbReference type="ARBA" id="ARBA00030755"/>
    </source>
</evidence>
<dbReference type="CDD" id="cd00751">
    <property type="entry name" value="thiolase"/>
    <property type="match status" value="1"/>
</dbReference>
<comment type="catalytic activity">
    <reaction evidence="8">
        <text>2 acetyl-CoA = acetoacetyl-CoA + CoA</text>
        <dbReference type="Rhea" id="RHEA:21036"/>
        <dbReference type="ChEBI" id="CHEBI:57286"/>
        <dbReference type="ChEBI" id="CHEBI:57287"/>
        <dbReference type="ChEBI" id="CHEBI:57288"/>
        <dbReference type="EC" id="2.3.1.9"/>
    </reaction>
</comment>
<feature type="active site" description="Proton acceptor" evidence="9">
    <location>
        <position position="379"/>
    </location>
</feature>
<evidence type="ECO:0000256" key="3">
    <source>
        <dbReference type="ARBA" id="ARBA00012705"/>
    </source>
</evidence>
<dbReference type="GO" id="GO:0005737">
    <property type="term" value="C:cytoplasm"/>
    <property type="evidence" value="ECO:0007669"/>
    <property type="project" value="UniProtKB-SubCell"/>
</dbReference>
<dbReference type="Gene3D" id="3.40.47.10">
    <property type="match status" value="2"/>
</dbReference>